<dbReference type="RefSeq" id="WP_270056132.1">
    <property type="nucleotide sequence ID" value="NZ_CP115149.1"/>
</dbReference>
<name>A0ABY7M631_9CHLR</name>
<dbReference type="EMBL" id="CP115149">
    <property type="protein sequence ID" value="WBL35607.1"/>
    <property type="molecule type" value="Genomic_DNA"/>
</dbReference>
<dbReference type="GO" id="GO:0016491">
    <property type="term" value="F:oxidoreductase activity"/>
    <property type="evidence" value="ECO:0007669"/>
    <property type="project" value="UniProtKB-KW"/>
</dbReference>
<reference evidence="3 4" key="1">
    <citation type="journal article" date="2023" name="ISME J.">
        <title>Thermophilic Dehalococcoidia with unusual traits shed light on an unexpected past.</title>
        <authorList>
            <person name="Palmer M."/>
            <person name="Covington J.K."/>
            <person name="Zhou E.M."/>
            <person name="Thomas S.C."/>
            <person name="Habib N."/>
            <person name="Seymour C.O."/>
            <person name="Lai D."/>
            <person name="Johnston J."/>
            <person name="Hashimi A."/>
            <person name="Jiao J.Y."/>
            <person name="Muok A.R."/>
            <person name="Liu L."/>
            <person name="Xian W.D."/>
            <person name="Zhi X.Y."/>
            <person name="Li M.M."/>
            <person name="Silva L.P."/>
            <person name="Bowen B.P."/>
            <person name="Louie K."/>
            <person name="Briegel A."/>
            <person name="Pett-Ridge J."/>
            <person name="Weber P.K."/>
            <person name="Tocheva E.I."/>
            <person name="Woyke T."/>
            <person name="Northen T.R."/>
            <person name="Mayali X."/>
            <person name="Li W.J."/>
            <person name="Hedlund B.P."/>
        </authorList>
    </citation>
    <scope>NUCLEOTIDE SEQUENCE [LARGE SCALE GENOMIC DNA]</scope>
    <source>
        <strain evidence="3 4">YIM 72310</strain>
    </source>
</reference>
<keyword evidence="4" id="KW-1185">Reference proteome</keyword>
<dbReference type="NCBIfam" id="TIGR03564">
    <property type="entry name" value="F420_MSMEG_4879"/>
    <property type="match status" value="1"/>
</dbReference>
<gene>
    <name evidence="3" type="ORF">O0235_12615</name>
</gene>
<protein>
    <submittedName>
        <fullName evidence="3">TIGR03564 family F420-dependent LLM class oxidoreductase</fullName>
        <ecNumber evidence="3">1.-.-.-</ecNumber>
    </submittedName>
</protein>
<proteinExistence type="predicted"/>
<dbReference type="Proteomes" id="UP001212803">
    <property type="component" value="Chromosome"/>
</dbReference>
<dbReference type="PANTHER" id="PTHR43244">
    <property type="match status" value="1"/>
</dbReference>
<dbReference type="InterPro" id="IPR036661">
    <property type="entry name" value="Luciferase-like_sf"/>
</dbReference>
<dbReference type="Pfam" id="PF00296">
    <property type="entry name" value="Bac_luciferase"/>
    <property type="match status" value="1"/>
</dbReference>
<evidence type="ECO:0000259" key="2">
    <source>
        <dbReference type="Pfam" id="PF00296"/>
    </source>
</evidence>
<dbReference type="InterPro" id="IPR011251">
    <property type="entry name" value="Luciferase-like_dom"/>
</dbReference>
<dbReference type="InterPro" id="IPR050564">
    <property type="entry name" value="F420-G6PD/mer"/>
</dbReference>
<dbReference type="SUPFAM" id="SSF51679">
    <property type="entry name" value="Bacterial luciferase-like"/>
    <property type="match status" value="1"/>
</dbReference>
<evidence type="ECO:0000313" key="4">
    <source>
        <dbReference type="Proteomes" id="UP001212803"/>
    </source>
</evidence>
<evidence type="ECO:0000313" key="3">
    <source>
        <dbReference type="EMBL" id="WBL35607.1"/>
    </source>
</evidence>
<sequence length="308" mass="31865">MKIGIGIGITGSEGLPEVIRQIQRAEESGFDAAWLPNIFGLDAVTTLALAGRETSRIELGTFVVPTYPRHPMALAQQALTAAAAAGGRFTLGIGLSHRVVIEGMFGLDYSKPVRHMREYLSVLVPLLEGKPVQFRGEEYRVQGQLTVPGAGRVPVIVAALGPQMLKVAGRLADGTATWMGGPAYLRETAIPAIRAAAAEAGRPAPRIVSGFPVAVTADAAAARASAAKVFAVYGTLPSYRAVLDVEGAAGPADVAIVGSENDVAEQLRALAAAGVTDFNASPFPVEGDPAAVGRTIEFLAGFRRAAGA</sequence>
<keyword evidence="1 3" id="KW-0560">Oxidoreductase</keyword>
<organism evidence="3 4">
    <name type="scientific">Tepidiforma flava</name>
    <dbReference type="NCBI Taxonomy" id="3004094"/>
    <lineage>
        <taxon>Bacteria</taxon>
        <taxon>Bacillati</taxon>
        <taxon>Chloroflexota</taxon>
        <taxon>Tepidiformia</taxon>
        <taxon>Tepidiformales</taxon>
        <taxon>Tepidiformaceae</taxon>
        <taxon>Tepidiforma</taxon>
    </lineage>
</organism>
<dbReference type="EC" id="1.-.-.-" evidence="3"/>
<dbReference type="PANTHER" id="PTHR43244:SF1">
    <property type="entry name" value="5,10-METHYLENETETRAHYDROMETHANOPTERIN REDUCTASE"/>
    <property type="match status" value="1"/>
</dbReference>
<dbReference type="Gene3D" id="3.20.20.30">
    <property type="entry name" value="Luciferase-like domain"/>
    <property type="match status" value="1"/>
</dbReference>
<dbReference type="CDD" id="cd01097">
    <property type="entry name" value="Tetrahydromethanopterin_reductase"/>
    <property type="match status" value="1"/>
</dbReference>
<feature type="domain" description="Luciferase-like" evidence="2">
    <location>
        <begin position="12"/>
        <end position="276"/>
    </location>
</feature>
<accession>A0ABY7M631</accession>
<dbReference type="InterPro" id="IPR019910">
    <property type="entry name" value="Lucif-like_OxRdtase_MSMEG_4879"/>
</dbReference>
<evidence type="ECO:0000256" key="1">
    <source>
        <dbReference type="ARBA" id="ARBA00023002"/>
    </source>
</evidence>